<evidence type="ECO:0000313" key="2">
    <source>
        <dbReference type="EMBL" id="KRS10294.1"/>
    </source>
</evidence>
<accession>A0A0T5NNU2</accession>
<dbReference type="STRING" id="1641875.XM53_21940"/>
<evidence type="ECO:0000313" key="3">
    <source>
        <dbReference type="Proteomes" id="UP000051295"/>
    </source>
</evidence>
<dbReference type="PATRIC" id="fig|1641875.4.peg.3477"/>
<dbReference type="EMBL" id="LAXJ01000039">
    <property type="protein sequence ID" value="KRS10294.1"/>
    <property type="molecule type" value="Genomic_DNA"/>
</dbReference>
<dbReference type="AlphaFoldDB" id="A0A0T5NNU2"/>
<feature type="region of interest" description="Disordered" evidence="1">
    <location>
        <begin position="1"/>
        <end position="42"/>
    </location>
</feature>
<gene>
    <name evidence="2" type="ORF">XM53_21940</name>
</gene>
<dbReference type="Proteomes" id="UP000051295">
    <property type="component" value="Unassembled WGS sequence"/>
</dbReference>
<comment type="caution">
    <text evidence="2">The sequence shown here is derived from an EMBL/GenBank/DDBJ whole genome shotgun (WGS) entry which is preliminary data.</text>
</comment>
<evidence type="ECO:0000256" key="1">
    <source>
        <dbReference type="SAM" id="MobiDB-lite"/>
    </source>
</evidence>
<sequence length="84" mass="8843">MHKPRPHIAAQGASETRTGASPIAVSHPQFSAMPPPMTVAAPTKSNRLRANHGGLLPALEMPEVAASLDGITSVIRKILSMLVR</sequence>
<name>A0A0T5NNU2_9RHOB</name>
<reference evidence="2 3" key="1">
    <citation type="submission" date="2015-04" db="EMBL/GenBank/DDBJ databases">
        <title>The draft genome sequence of Roseovarius sp.R12b.</title>
        <authorList>
            <person name="Li G."/>
            <person name="Lai Q."/>
            <person name="Shao Z."/>
            <person name="Yan P."/>
        </authorList>
    </citation>
    <scope>NUCLEOTIDE SEQUENCE [LARGE SCALE GENOMIC DNA]</scope>
    <source>
        <strain evidence="2 3">R12B</strain>
    </source>
</reference>
<organism evidence="2 3">
    <name type="scientific">Roseovarius atlanticus</name>
    <dbReference type="NCBI Taxonomy" id="1641875"/>
    <lineage>
        <taxon>Bacteria</taxon>
        <taxon>Pseudomonadati</taxon>
        <taxon>Pseudomonadota</taxon>
        <taxon>Alphaproteobacteria</taxon>
        <taxon>Rhodobacterales</taxon>
        <taxon>Roseobacteraceae</taxon>
        <taxon>Roseovarius</taxon>
    </lineage>
</organism>
<keyword evidence="3" id="KW-1185">Reference proteome</keyword>
<proteinExistence type="predicted"/>
<protein>
    <submittedName>
        <fullName evidence="2">Uncharacterized protein</fullName>
    </submittedName>
</protein>